<keyword evidence="2" id="KW-1185">Reference proteome</keyword>
<organism evidence="1 2">
    <name type="scientific">Candidatus Accumulibacter adjunctus</name>
    <dbReference type="NCBI Taxonomy" id="1454001"/>
    <lineage>
        <taxon>Bacteria</taxon>
        <taxon>Pseudomonadati</taxon>
        <taxon>Pseudomonadota</taxon>
        <taxon>Betaproteobacteria</taxon>
        <taxon>Candidatus Accumulibacter</taxon>
    </lineage>
</organism>
<comment type="caution">
    <text evidence="1">The sequence shown here is derived from an EMBL/GenBank/DDBJ whole genome shotgun (WGS) entry which is preliminary data.</text>
</comment>
<reference evidence="1" key="1">
    <citation type="submission" date="2014-02" db="EMBL/GenBank/DDBJ databases">
        <title>Expanding our view of genomic diversity in Candidatus Accumulibacter clades.</title>
        <authorList>
            <person name="Skennerton C.T."/>
            <person name="Barr J.J."/>
            <person name="Slater F.R."/>
            <person name="Bond P.L."/>
            <person name="Tyson G.W."/>
        </authorList>
    </citation>
    <scope>NUCLEOTIDE SEQUENCE [LARGE SCALE GENOMIC DNA]</scope>
</reference>
<protein>
    <submittedName>
        <fullName evidence="1">Uncharacterized protein</fullName>
    </submittedName>
</protein>
<name>A0A011NX78_9PROT</name>
<gene>
    <name evidence="1" type="ORF">AW08_00470</name>
</gene>
<dbReference type="EMBL" id="JFAX01000002">
    <property type="protein sequence ID" value="EXI69262.1"/>
    <property type="molecule type" value="Genomic_DNA"/>
</dbReference>
<dbReference type="AlphaFoldDB" id="A0A011NX78"/>
<dbReference type="Proteomes" id="UP000020218">
    <property type="component" value="Unassembled WGS sequence"/>
</dbReference>
<evidence type="ECO:0000313" key="1">
    <source>
        <dbReference type="EMBL" id="EXI69262.1"/>
    </source>
</evidence>
<evidence type="ECO:0000313" key="2">
    <source>
        <dbReference type="Proteomes" id="UP000020218"/>
    </source>
</evidence>
<accession>A0A011NX78</accession>
<dbReference type="STRING" id="1454001.AW08_00470"/>
<sequence length="185" mass="20029">MTSHITVITTANRARRFVPTDETSLEAIVDSLRRSGQLFSGKPLIIGSGAQTEVFAAAAIACVEIETARDLAAHLPSQHNLSLRALPLEQRVEPFSGGLNGDHFSARIEFFFIGGHVLYMAAEGVRKPALAERLMNLTGLFERPALHYRLAQGGIGLMNPRALTRFVITPGVPDLPSDAWVAEGQ</sequence>
<proteinExistence type="predicted"/>
<dbReference type="PATRIC" id="fig|1454001.3.peg.433"/>